<reference evidence="1 2" key="1">
    <citation type="submission" date="2019-06" db="EMBL/GenBank/DDBJ databases">
        <title>Genomic Encyclopedia of Type Strains, Phase IV (KMG-V): Genome sequencing to study the core and pangenomes of soil and plant-associated prokaryotes.</title>
        <authorList>
            <person name="Whitman W."/>
        </authorList>
    </citation>
    <scope>NUCLEOTIDE SEQUENCE [LARGE SCALE GENOMIC DNA]</scope>
    <source>
        <strain evidence="1 2">BR 510</strain>
    </source>
</reference>
<comment type="caution">
    <text evidence="1">The sequence shown here is derived from an EMBL/GenBank/DDBJ whole genome shotgun (WGS) entry which is preliminary data.</text>
</comment>
<accession>A0A560CXK6</accession>
<protein>
    <submittedName>
        <fullName evidence="1">Uncharacterized protein</fullName>
    </submittedName>
</protein>
<sequence>MCDPITLAVASTAASAGGSLLSANEANENAQNVAAARNRATLAELERQKAYGAQARGEFDKSLNLFGPGAQEASLSKAQGDVGSLLTHNTPDAASVGTITTANAPAAVRAGESKKLGDVFSYLGDSAKNLGNLKGYDQNTFNTNQAVTANNRNIGVITDNSKVSADVNKMEQNAAATNAYTPPSGMGDLLSFAGNMGSYYAGGGKLGLPKFSGSTTIPGLNPGGPYV</sequence>
<evidence type="ECO:0000313" key="2">
    <source>
        <dbReference type="Proteomes" id="UP000319949"/>
    </source>
</evidence>
<dbReference type="Proteomes" id="UP000319949">
    <property type="component" value="Unassembled WGS sequence"/>
</dbReference>
<proteinExistence type="predicted"/>
<gene>
    <name evidence="1" type="ORF">FBZ96_11953</name>
</gene>
<dbReference type="RefSeq" id="WP_145670187.1">
    <property type="nucleotide sequence ID" value="NZ_VITK01000019.1"/>
</dbReference>
<evidence type="ECO:0000313" key="1">
    <source>
        <dbReference type="EMBL" id="TWA89585.1"/>
    </source>
</evidence>
<name>A0A560CXK6_9BRAD</name>
<dbReference type="AlphaFoldDB" id="A0A560CXK6"/>
<dbReference type="EMBL" id="VITK01000019">
    <property type="protein sequence ID" value="TWA89585.1"/>
    <property type="molecule type" value="Genomic_DNA"/>
</dbReference>
<organism evidence="1 2">
    <name type="scientific">Bradyrhizobium stylosanthis</name>
    <dbReference type="NCBI Taxonomy" id="1803665"/>
    <lineage>
        <taxon>Bacteria</taxon>
        <taxon>Pseudomonadati</taxon>
        <taxon>Pseudomonadota</taxon>
        <taxon>Alphaproteobacteria</taxon>
        <taxon>Hyphomicrobiales</taxon>
        <taxon>Nitrobacteraceae</taxon>
        <taxon>Bradyrhizobium</taxon>
    </lineage>
</organism>
<keyword evidence="2" id="KW-1185">Reference proteome</keyword>